<dbReference type="InterPro" id="IPR024047">
    <property type="entry name" value="MM3350-like_sf"/>
</dbReference>
<dbReference type="GO" id="GO:0008270">
    <property type="term" value="F:zinc ion binding"/>
    <property type="evidence" value="ECO:0007669"/>
    <property type="project" value="UniProtKB-KW"/>
</dbReference>
<comment type="caution">
    <text evidence="7">The sequence shown here is derived from an EMBL/GenBank/DDBJ whole genome shotgun (WGS) entry which is preliminary data.</text>
</comment>
<dbReference type="Proteomes" id="UP001163105">
    <property type="component" value="Unassembled WGS sequence"/>
</dbReference>
<dbReference type="PANTHER" id="PTHR41878:SF1">
    <property type="entry name" value="TNPR PROTEIN"/>
    <property type="match status" value="1"/>
</dbReference>
<dbReference type="InterPro" id="IPR012912">
    <property type="entry name" value="Plasmid_pRiA4b_Orf3-like"/>
</dbReference>
<feature type="region of interest" description="Disordered" evidence="5">
    <location>
        <begin position="261"/>
        <end position="290"/>
    </location>
</feature>
<feature type="domain" description="MYND-type" evidence="6">
    <location>
        <begin position="16"/>
        <end position="61"/>
    </location>
</feature>
<keyword evidence="3" id="KW-0862">Zinc</keyword>
<sequence length="336" mass="38026">MSTPVPEMASIDKCGNAACTTSSASLAADSSSLRRYSRCRRTAYCSTECQSASWPSHKTVCLRPNYIIKFHLAPEDITNPPVTRTLSCPARAPFYMLHLALQTAFGWATTHSFDFAVLDPDYREPDDIMEFLRRRTGFGPGNDQRPLAAASREYLFRVVDPAEQTMFSGIDRMHEGSRRHPSTPEKTAEKCLLFELFDNPKFPDRKIVYTYDFGDNWEHHMTIVGRADPTVDFVCLDGSGHAVAEDAGGTRGWERVKEAYQTQSPTQDQKGRRHWFEQQASNADPRGLAGDRVNAWDRTQINKDLESTTMFERFERMGDAATAFHDRMSETLQRSG</sequence>
<dbReference type="Pfam" id="PF07929">
    <property type="entry name" value="PRiA4_ORF3"/>
    <property type="match status" value="1"/>
</dbReference>
<accession>A0AB34G3R5</accession>
<reference evidence="7" key="1">
    <citation type="submission" date="2023-01" db="EMBL/GenBank/DDBJ databases">
        <title>The growth and conidiation of Purpureocillium lavendulum are regulated by nitrogen source and histone H3K14 acetylation.</title>
        <authorList>
            <person name="Tang P."/>
            <person name="Han J."/>
            <person name="Zhang C."/>
            <person name="Tang P."/>
            <person name="Qi F."/>
            <person name="Zhang K."/>
            <person name="Liang L."/>
        </authorList>
    </citation>
    <scope>NUCLEOTIDE SEQUENCE</scope>
    <source>
        <strain evidence="7">YMF1.00683</strain>
    </source>
</reference>
<evidence type="ECO:0000313" key="7">
    <source>
        <dbReference type="EMBL" id="KAJ6445898.1"/>
    </source>
</evidence>
<dbReference type="PROSITE" id="PS50865">
    <property type="entry name" value="ZF_MYND_2"/>
    <property type="match status" value="1"/>
</dbReference>
<dbReference type="Pfam" id="PF01753">
    <property type="entry name" value="zf-MYND"/>
    <property type="match status" value="1"/>
</dbReference>
<evidence type="ECO:0000256" key="3">
    <source>
        <dbReference type="ARBA" id="ARBA00022833"/>
    </source>
</evidence>
<evidence type="ECO:0000256" key="4">
    <source>
        <dbReference type="PROSITE-ProRule" id="PRU00134"/>
    </source>
</evidence>
<keyword evidence="2 4" id="KW-0863">Zinc-finger</keyword>
<organism evidence="7 8">
    <name type="scientific">Purpureocillium lavendulum</name>
    <dbReference type="NCBI Taxonomy" id="1247861"/>
    <lineage>
        <taxon>Eukaryota</taxon>
        <taxon>Fungi</taxon>
        <taxon>Dikarya</taxon>
        <taxon>Ascomycota</taxon>
        <taxon>Pezizomycotina</taxon>
        <taxon>Sordariomycetes</taxon>
        <taxon>Hypocreomycetidae</taxon>
        <taxon>Hypocreales</taxon>
        <taxon>Ophiocordycipitaceae</taxon>
        <taxon>Purpureocillium</taxon>
    </lineage>
</organism>
<dbReference type="Gene3D" id="6.10.140.2220">
    <property type="match status" value="1"/>
</dbReference>
<keyword evidence="1" id="KW-0479">Metal-binding</keyword>
<name>A0AB34G3R5_9HYPO</name>
<protein>
    <submittedName>
        <fullName evidence="7">Major facilitator superfamily transporter</fullName>
    </submittedName>
</protein>
<dbReference type="InterPro" id="IPR002893">
    <property type="entry name" value="Znf_MYND"/>
</dbReference>
<dbReference type="PANTHER" id="PTHR41878">
    <property type="entry name" value="LEXA REPRESSOR-RELATED"/>
    <property type="match status" value="1"/>
</dbReference>
<proteinExistence type="predicted"/>
<evidence type="ECO:0000313" key="8">
    <source>
        <dbReference type="Proteomes" id="UP001163105"/>
    </source>
</evidence>
<evidence type="ECO:0000256" key="2">
    <source>
        <dbReference type="ARBA" id="ARBA00022771"/>
    </source>
</evidence>
<dbReference type="SUPFAM" id="SSF159941">
    <property type="entry name" value="MM3350-like"/>
    <property type="match status" value="1"/>
</dbReference>
<dbReference type="SUPFAM" id="SSF144232">
    <property type="entry name" value="HIT/MYND zinc finger-like"/>
    <property type="match status" value="1"/>
</dbReference>
<evidence type="ECO:0000256" key="5">
    <source>
        <dbReference type="SAM" id="MobiDB-lite"/>
    </source>
</evidence>
<dbReference type="AlphaFoldDB" id="A0AB34G3R5"/>
<evidence type="ECO:0000259" key="6">
    <source>
        <dbReference type="PROSITE" id="PS50865"/>
    </source>
</evidence>
<dbReference type="EMBL" id="JAQHRD010000001">
    <property type="protein sequence ID" value="KAJ6445898.1"/>
    <property type="molecule type" value="Genomic_DNA"/>
</dbReference>
<gene>
    <name evidence="7" type="ORF">O9K51_00663</name>
</gene>
<evidence type="ECO:0000256" key="1">
    <source>
        <dbReference type="ARBA" id="ARBA00022723"/>
    </source>
</evidence>
<dbReference type="Gene3D" id="3.10.290.30">
    <property type="entry name" value="MM3350-like"/>
    <property type="match status" value="1"/>
</dbReference>
<keyword evidence="8" id="KW-1185">Reference proteome</keyword>